<dbReference type="EMBL" id="ACFG01000034">
    <property type="protein sequence ID" value="EEH63335.1"/>
    <property type="molecule type" value="Genomic_DNA"/>
</dbReference>
<name>C0W1G9_9ACTO</name>
<dbReference type="Gene3D" id="2.20.28.270">
    <property type="entry name" value="RNA polymerase-binding protein A"/>
    <property type="match status" value="1"/>
</dbReference>
<dbReference type="OrthoDB" id="3254820at2"/>
<dbReference type="InterPro" id="IPR025182">
    <property type="entry name" value="RNApol-bd_RbpA"/>
</dbReference>
<comment type="caution">
    <text evidence="2">The sequence shown here is derived from an EMBL/GenBank/DDBJ whole genome shotgun (WGS) entry which is preliminary data.</text>
</comment>
<feature type="region of interest" description="Disordered" evidence="1">
    <location>
        <begin position="49"/>
        <end position="79"/>
    </location>
</feature>
<dbReference type="Pfam" id="PF13397">
    <property type="entry name" value="RbpA"/>
    <property type="match status" value="1"/>
</dbReference>
<evidence type="ECO:0000313" key="2">
    <source>
        <dbReference type="EMBL" id="EEH63335.1"/>
    </source>
</evidence>
<dbReference type="Proteomes" id="UP000010301">
    <property type="component" value="Unassembled WGS sequence"/>
</dbReference>
<gene>
    <name evidence="2" type="ORF">HMPREF0044_1259</name>
</gene>
<dbReference type="AlphaFoldDB" id="C0W1G9"/>
<organism evidence="2 3">
    <name type="scientific">Gleimia coleocanis DSM 15436</name>
    <dbReference type="NCBI Taxonomy" id="525245"/>
    <lineage>
        <taxon>Bacteria</taxon>
        <taxon>Bacillati</taxon>
        <taxon>Actinomycetota</taxon>
        <taxon>Actinomycetes</taxon>
        <taxon>Actinomycetales</taxon>
        <taxon>Actinomycetaceae</taxon>
        <taxon>Gleimia</taxon>
    </lineage>
</organism>
<feature type="compositionally biased region" description="Polar residues" evidence="1">
    <location>
        <begin position="60"/>
        <end position="72"/>
    </location>
</feature>
<keyword evidence="3" id="KW-1185">Reference proteome</keyword>
<evidence type="ECO:0000256" key="1">
    <source>
        <dbReference type="SAM" id="MobiDB-lite"/>
    </source>
</evidence>
<dbReference type="GO" id="GO:0045893">
    <property type="term" value="P:positive regulation of DNA-templated transcription"/>
    <property type="evidence" value="ECO:0007669"/>
    <property type="project" value="InterPro"/>
</dbReference>
<reference evidence="2 3" key="1">
    <citation type="submission" date="2009-01" db="EMBL/GenBank/DDBJ databases">
        <authorList>
            <person name="Qin X."/>
            <person name="Bachman B."/>
            <person name="Battles P."/>
            <person name="Bell A."/>
            <person name="Bess C."/>
            <person name="Bickham C."/>
            <person name="Chaboub L."/>
            <person name="Chen D."/>
            <person name="Coyle M."/>
            <person name="Deiros D.R."/>
            <person name="Dinh H."/>
            <person name="Forbes L."/>
            <person name="Fowler G."/>
            <person name="Francisco L."/>
            <person name="Fu Q."/>
            <person name="Gubbala S."/>
            <person name="Hale W."/>
            <person name="Han Y."/>
            <person name="Hemphill L."/>
            <person name="Highlander S.K."/>
            <person name="Hirani K."/>
            <person name="Hogues M."/>
            <person name="Jackson L."/>
            <person name="Jakkamsetti A."/>
            <person name="Javaid M."/>
            <person name="Jiang H."/>
            <person name="Korchina V."/>
            <person name="Kovar C."/>
            <person name="Lara F."/>
            <person name="Lee S."/>
            <person name="Mata R."/>
            <person name="Mathew T."/>
            <person name="Moen C."/>
            <person name="Morales K."/>
            <person name="Munidasa M."/>
            <person name="Nazareth L."/>
            <person name="Ngo R."/>
            <person name="Nguyen L."/>
            <person name="Okwuonu G."/>
            <person name="Ongeri F."/>
            <person name="Patil S."/>
            <person name="Petrosino J."/>
            <person name="Pham C."/>
            <person name="Pham P."/>
            <person name="Pu L.-L."/>
            <person name="Puazo M."/>
            <person name="Raj R."/>
            <person name="Reid J."/>
            <person name="Rouhana J."/>
            <person name="Saada N."/>
            <person name="Shang Y."/>
            <person name="Simmons D."/>
            <person name="Thornton R."/>
            <person name="Warren J."/>
            <person name="Weissenberger G."/>
            <person name="Zhang J."/>
            <person name="Zhang L."/>
            <person name="Zhou C."/>
            <person name="Zhu D."/>
            <person name="Muzny D."/>
            <person name="Worley K."/>
            <person name="Gibbs R."/>
        </authorList>
    </citation>
    <scope>NUCLEOTIDE SEQUENCE [LARGE SCALE GENOMIC DNA]</scope>
    <source>
        <strain evidence="2 3">DSM 15436</strain>
    </source>
</reference>
<evidence type="ECO:0000313" key="3">
    <source>
        <dbReference type="Proteomes" id="UP000010301"/>
    </source>
</evidence>
<dbReference type="InterPro" id="IPR038638">
    <property type="entry name" value="RbpA_sf"/>
</dbReference>
<dbReference type="STRING" id="525245.HMPREF0044_1259"/>
<accession>C0W1G9</accession>
<dbReference type="HOGENOM" id="CLU_134276_1_1_11"/>
<dbReference type="RefSeq" id="WP_006546117.1">
    <property type="nucleotide sequence ID" value="NZ_DS999540.1"/>
</dbReference>
<sequence length="95" mass="10937">MENSAAVEYYCARDHLTRVIFSAEAILDVPQTWECTTCFQPATRNRETSDTLKSVENPGRSFTKSHQTAFQQRRTKRESEEILATALKKLRSEQP</sequence>
<evidence type="ECO:0008006" key="4">
    <source>
        <dbReference type="Google" id="ProtNLM"/>
    </source>
</evidence>
<proteinExistence type="predicted"/>
<protein>
    <recommendedName>
        <fullName evidence="4">RNA polymerase-binding protein RbpA</fullName>
    </recommendedName>
</protein>
<dbReference type="GO" id="GO:0001000">
    <property type="term" value="F:bacterial-type RNA polymerase core enzyme binding"/>
    <property type="evidence" value="ECO:0007669"/>
    <property type="project" value="InterPro"/>
</dbReference>